<keyword evidence="4" id="KW-0378">Hydrolase</keyword>
<organism evidence="4 5">
    <name type="scientific">Agromyces protaetiae</name>
    <dbReference type="NCBI Taxonomy" id="2509455"/>
    <lineage>
        <taxon>Bacteria</taxon>
        <taxon>Bacillati</taxon>
        <taxon>Actinomycetota</taxon>
        <taxon>Actinomycetes</taxon>
        <taxon>Micrococcales</taxon>
        <taxon>Microbacteriaceae</taxon>
        <taxon>Agromyces</taxon>
    </lineage>
</organism>
<dbReference type="Gene3D" id="3.40.50.1820">
    <property type="entry name" value="alpha/beta hydrolase"/>
    <property type="match status" value="1"/>
</dbReference>
<evidence type="ECO:0000256" key="2">
    <source>
        <dbReference type="SAM" id="SignalP"/>
    </source>
</evidence>
<accession>A0A4P6FID1</accession>
<dbReference type="EMBL" id="CP035491">
    <property type="protein sequence ID" value="QAY73727.1"/>
    <property type="molecule type" value="Genomic_DNA"/>
</dbReference>
<evidence type="ECO:0000313" key="4">
    <source>
        <dbReference type="EMBL" id="QAY73727.1"/>
    </source>
</evidence>
<dbReference type="PANTHER" id="PTHR37017">
    <property type="entry name" value="AB HYDROLASE-1 DOMAIN-CONTAINING PROTEIN-RELATED"/>
    <property type="match status" value="1"/>
</dbReference>
<gene>
    <name evidence="4" type="ORF">ET445_10600</name>
</gene>
<feature type="region of interest" description="Disordered" evidence="1">
    <location>
        <begin position="27"/>
        <end position="46"/>
    </location>
</feature>
<dbReference type="InterPro" id="IPR000073">
    <property type="entry name" value="AB_hydrolase_1"/>
</dbReference>
<dbReference type="RefSeq" id="WP_129191204.1">
    <property type="nucleotide sequence ID" value="NZ_CP035491.1"/>
</dbReference>
<feature type="chain" id="PRO_5020626487" evidence="2">
    <location>
        <begin position="33"/>
        <end position="281"/>
    </location>
</feature>
<keyword evidence="2" id="KW-0732">Signal</keyword>
<name>A0A4P6FID1_9MICO</name>
<protein>
    <submittedName>
        <fullName evidence="4">Alpha/beta hydrolase</fullName>
    </submittedName>
</protein>
<dbReference type="Proteomes" id="UP000291259">
    <property type="component" value="Chromosome"/>
</dbReference>
<dbReference type="InterPro" id="IPR029058">
    <property type="entry name" value="AB_hydrolase_fold"/>
</dbReference>
<dbReference type="AlphaFoldDB" id="A0A4P6FID1"/>
<dbReference type="OrthoDB" id="9814966at2"/>
<feature type="domain" description="AB hydrolase-1" evidence="3">
    <location>
        <begin position="51"/>
        <end position="271"/>
    </location>
</feature>
<dbReference type="Pfam" id="PF12697">
    <property type="entry name" value="Abhydrolase_6"/>
    <property type="match status" value="1"/>
</dbReference>
<evidence type="ECO:0000313" key="5">
    <source>
        <dbReference type="Proteomes" id="UP000291259"/>
    </source>
</evidence>
<dbReference type="SUPFAM" id="SSF53474">
    <property type="entry name" value="alpha/beta-Hydrolases"/>
    <property type="match status" value="1"/>
</dbReference>
<dbReference type="KEGG" id="agf:ET445_10600"/>
<keyword evidence="5" id="KW-1185">Reference proteome</keyword>
<proteinExistence type="predicted"/>
<dbReference type="PROSITE" id="PS51257">
    <property type="entry name" value="PROKAR_LIPOPROTEIN"/>
    <property type="match status" value="1"/>
</dbReference>
<evidence type="ECO:0000259" key="3">
    <source>
        <dbReference type="Pfam" id="PF12697"/>
    </source>
</evidence>
<dbReference type="InterPro" id="IPR052897">
    <property type="entry name" value="Sec-Metab_Biosynth_Hydrolase"/>
</dbReference>
<dbReference type="GO" id="GO:0016787">
    <property type="term" value="F:hydrolase activity"/>
    <property type="evidence" value="ECO:0007669"/>
    <property type="project" value="UniProtKB-KW"/>
</dbReference>
<sequence length="281" mass="28835">MNATSKIAAAAFSLAAAATLALSACTTGTSSADPPTETPDPAGGSAEHPTIVLVHGAFADASGWEGVIDRLRDGGYPVLAVANPLRGLGKDSAYLRGVLDTIDGPLVLVGHSYGGAVITNAATGDPDVAALVYVAAFVPDEGEVLGQFADPEAYPGALLGPDSLVHRPSPDGEDEVSIDPDRFGEIFAADLPTDVTANLATRQRPVASTVFGEPSGPAAWRDIPSWYQVSTEDKAISPAAQRFFADRAGSETVEVEASHAAFISHERATAELIESAANAAR</sequence>
<dbReference type="PANTHER" id="PTHR37017:SF11">
    <property type="entry name" value="ESTERASE_LIPASE_THIOESTERASE DOMAIN-CONTAINING PROTEIN"/>
    <property type="match status" value="1"/>
</dbReference>
<feature type="signal peptide" evidence="2">
    <location>
        <begin position="1"/>
        <end position="32"/>
    </location>
</feature>
<evidence type="ECO:0000256" key="1">
    <source>
        <dbReference type="SAM" id="MobiDB-lite"/>
    </source>
</evidence>
<reference evidence="4 5" key="1">
    <citation type="submission" date="2019-01" db="EMBL/GenBank/DDBJ databases">
        <title>Genome sequencing of strain FW100M-8.</title>
        <authorList>
            <person name="Heo J."/>
            <person name="Kim S.-J."/>
            <person name="Kim J.-S."/>
            <person name="Hong S.-B."/>
            <person name="Kwon S.-W."/>
        </authorList>
    </citation>
    <scope>NUCLEOTIDE SEQUENCE [LARGE SCALE GENOMIC DNA]</scope>
    <source>
        <strain evidence="4 5">FW100M-8</strain>
    </source>
</reference>